<dbReference type="EC" id="2.7.1.160" evidence="3"/>
<reference evidence="7" key="1">
    <citation type="submission" date="2019-08" db="EMBL/GenBank/DDBJ databases">
        <title>The improved chromosome-level genome for the pearl oyster Pinctada fucata martensii using PacBio sequencing and Hi-C.</title>
        <authorList>
            <person name="Zheng Z."/>
        </authorList>
    </citation>
    <scope>NUCLEOTIDE SEQUENCE</scope>
    <source>
        <strain evidence="7">ZZ-2019</strain>
        <tissue evidence="7">Adductor muscle</tissue>
    </source>
</reference>
<keyword evidence="4" id="KW-0808">Transferase</keyword>
<gene>
    <name evidence="7" type="ORF">FSP39_021598</name>
</gene>
<dbReference type="Gene3D" id="3.20.170.30">
    <property type="match status" value="1"/>
</dbReference>
<comment type="caution">
    <text evidence="7">The sequence shown here is derived from an EMBL/GenBank/DDBJ whole genome shotgun (WGS) entry which is preliminary data.</text>
</comment>
<dbReference type="AlphaFoldDB" id="A0AA88XLP3"/>
<dbReference type="PANTHER" id="PTHR12684:SF2">
    <property type="entry name" value="TRNA 2'-PHOSPHOTRANSFERASE 1"/>
    <property type="match status" value="1"/>
</dbReference>
<dbReference type="InterPro" id="IPR042080">
    <property type="entry name" value="RNA_2'-PTrans_N"/>
</dbReference>
<dbReference type="GO" id="GO:0000215">
    <property type="term" value="F:tRNA 2'-phosphotransferase activity"/>
    <property type="evidence" value="ECO:0007669"/>
    <property type="project" value="UniProtKB-EC"/>
</dbReference>
<dbReference type="Proteomes" id="UP001186944">
    <property type="component" value="Unassembled WGS sequence"/>
</dbReference>
<evidence type="ECO:0000313" key="7">
    <source>
        <dbReference type="EMBL" id="KAK3083395.1"/>
    </source>
</evidence>
<dbReference type="EMBL" id="VSWD01000014">
    <property type="protein sequence ID" value="KAK3083395.1"/>
    <property type="molecule type" value="Genomic_DNA"/>
</dbReference>
<dbReference type="Pfam" id="PF01885">
    <property type="entry name" value="PTS_2-RNA"/>
    <property type="match status" value="1"/>
</dbReference>
<evidence type="ECO:0000256" key="1">
    <source>
        <dbReference type="ARBA" id="ARBA00003343"/>
    </source>
</evidence>
<comment type="similarity">
    <text evidence="2">Belongs to the KptA/TPT1 family.</text>
</comment>
<comment type="function">
    <text evidence="1">Catalyzes the last step of tRNA splicing, the transfer of the splice junction 2'-phosphate from ligated tRNA to NAD to produce ADP-ribose 1''-2'' cyclic phosphate.</text>
</comment>
<name>A0AA88XLP3_PINIB</name>
<evidence type="ECO:0000256" key="5">
    <source>
        <dbReference type="ARBA" id="ARBA00023027"/>
    </source>
</evidence>
<proteinExistence type="inferred from homology"/>
<dbReference type="InterPro" id="IPR042081">
    <property type="entry name" value="RNA_2'-PTrans_C"/>
</dbReference>
<keyword evidence="5" id="KW-0520">NAD</keyword>
<keyword evidence="8" id="KW-1185">Reference proteome</keyword>
<dbReference type="SUPFAM" id="SSF56399">
    <property type="entry name" value="ADP-ribosylation"/>
    <property type="match status" value="1"/>
</dbReference>
<evidence type="ECO:0000256" key="2">
    <source>
        <dbReference type="ARBA" id="ARBA00009836"/>
    </source>
</evidence>
<evidence type="ECO:0000313" key="8">
    <source>
        <dbReference type="Proteomes" id="UP001186944"/>
    </source>
</evidence>
<evidence type="ECO:0000256" key="4">
    <source>
        <dbReference type="ARBA" id="ARBA00022679"/>
    </source>
</evidence>
<dbReference type="Gene3D" id="1.10.10.970">
    <property type="entry name" value="RNA 2'-phosphotransferase, Tpt1/KptA family, N-terminal domain"/>
    <property type="match status" value="1"/>
</dbReference>
<dbReference type="InterPro" id="IPR002745">
    <property type="entry name" value="Ptrans_KptA/Tpt1"/>
</dbReference>
<comment type="catalytic activity">
    <reaction evidence="6">
        <text>2'-phospho-[ligated tRNA] + NAD(+) = mature tRNA + ADP-alpha-D-ribose 1'',2''-cyclic phosphate + nicotinamide</text>
        <dbReference type="Rhea" id="RHEA:23324"/>
        <dbReference type="Rhea" id="RHEA-COMP:11106"/>
        <dbReference type="Rhea" id="RHEA-COMP:11107"/>
        <dbReference type="ChEBI" id="CHEBI:17154"/>
        <dbReference type="ChEBI" id="CHEBI:57540"/>
        <dbReference type="ChEBI" id="CHEBI:76596"/>
        <dbReference type="ChEBI" id="CHEBI:82883"/>
        <dbReference type="ChEBI" id="CHEBI:85027"/>
        <dbReference type="EC" id="2.7.1.160"/>
    </reaction>
</comment>
<protein>
    <recommendedName>
        <fullName evidence="3">2'-phosphotransferase</fullName>
        <ecNumber evidence="3">2.7.1.160</ecNumber>
    </recommendedName>
</protein>
<accession>A0AA88XLP3</accession>
<sequence length="183" mass="21320">MDHKQLSRRLAFALRHDSQLPVDENGWISIRELRKCQQFRFIHADILYDIISTCNKQRLEMSIDGRCVRATSGHTINIRVETLLTPIWDPSIVPYCAHATRMEVLPKIKLYGLHRMKRHYVHFAPHPSALRQPAEAIIHLDVEKYMRRNPGKLSFTANGTIVTLGNKFGYVKPCFFKRIELID</sequence>
<dbReference type="PANTHER" id="PTHR12684">
    <property type="entry name" value="PUTATIVE PHOSPHOTRANSFERASE"/>
    <property type="match status" value="1"/>
</dbReference>
<evidence type="ECO:0000256" key="3">
    <source>
        <dbReference type="ARBA" id="ARBA00012007"/>
    </source>
</evidence>
<dbReference type="GO" id="GO:0006388">
    <property type="term" value="P:tRNA splicing, via endonucleolytic cleavage and ligation"/>
    <property type="evidence" value="ECO:0007669"/>
    <property type="project" value="TreeGrafter"/>
</dbReference>
<organism evidence="7 8">
    <name type="scientific">Pinctada imbricata</name>
    <name type="common">Atlantic pearl-oyster</name>
    <name type="synonym">Pinctada martensii</name>
    <dbReference type="NCBI Taxonomy" id="66713"/>
    <lineage>
        <taxon>Eukaryota</taxon>
        <taxon>Metazoa</taxon>
        <taxon>Spiralia</taxon>
        <taxon>Lophotrochozoa</taxon>
        <taxon>Mollusca</taxon>
        <taxon>Bivalvia</taxon>
        <taxon>Autobranchia</taxon>
        <taxon>Pteriomorphia</taxon>
        <taxon>Pterioida</taxon>
        <taxon>Pterioidea</taxon>
        <taxon>Pteriidae</taxon>
        <taxon>Pinctada</taxon>
    </lineage>
</organism>
<evidence type="ECO:0000256" key="6">
    <source>
        <dbReference type="ARBA" id="ARBA00047949"/>
    </source>
</evidence>